<dbReference type="RefSeq" id="WP_184082365.1">
    <property type="nucleotide sequence ID" value="NZ_JACHIJ010000001.1"/>
</dbReference>
<dbReference type="Proteomes" id="UP000521227">
    <property type="component" value="Unassembled WGS sequence"/>
</dbReference>
<accession>A0A840MRY1</accession>
<sequence>MEELQDRVRTSRGPGYEKHHTAEEAAARNAGDPESLIQGRDNLVLVPVLKHIEITRYYSTKVEQPDGTKLSPRDQLKGKDFETRRLYGLKILRDYGVLK</sequence>
<evidence type="ECO:0000313" key="3">
    <source>
        <dbReference type="Proteomes" id="UP000521227"/>
    </source>
</evidence>
<comment type="caution">
    <text evidence="2">The sequence shown here is derived from an EMBL/GenBank/DDBJ whole genome shotgun (WGS) entry which is preliminary data.</text>
</comment>
<protein>
    <submittedName>
        <fullName evidence="2">Uncharacterized protein</fullName>
    </submittedName>
</protein>
<dbReference type="AlphaFoldDB" id="A0A840MRY1"/>
<feature type="region of interest" description="Disordered" evidence="1">
    <location>
        <begin position="1"/>
        <end position="34"/>
    </location>
</feature>
<name>A0A840MRY1_9BRAD</name>
<evidence type="ECO:0000313" key="2">
    <source>
        <dbReference type="EMBL" id="MBB5050555.1"/>
    </source>
</evidence>
<dbReference type="EMBL" id="JACHIJ010000001">
    <property type="protein sequence ID" value="MBB5050555.1"/>
    <property type="molecule type" value="Genomic_DNA"/>
</dbReference>
<organism evidence="2 3">
    <name type="scientific">Afipia massiliensis</name>
    <dbReference type="NCBI Taxonomy" id="211460"/>
    <lineage>
        <taxon>Bacteria</taxon>
        <taxon>Pseudomonadati</taxon>
        <taxon>Pseudomonadota</taxon>
        <taxon>Alphaproteobacteria</taxon>
        <taxon>Hyphomicrobiales</taxon>
        <taxon>Nitrobacteraceae</taxon>
        <taxon>Afipia</taxon>
    </lineage>
</organism>
<proteinExistence type="predicted"/>
<feature type="compositionally biased region" description="Basic and acidic residues" evidence="1">
    <location>
        <begin position="1"/>
        <end position="26"/>
    </location>
</feature>
<gene>
    <name evidence="2" type="ORF">HNQ36_000503</name>
</gene>
<reference evidence="2 3" key="1">
    <citation type="submission" date="2020-08" db="EMBL/GenBank/DDBJ databases">
        <title>Genomic Encyclopedia of Type Strains, Phase IV (KMG-IV): sequencing the most valuable type-strain genomes for metagenomic binning, comparative biology and taxonomic classification.</title>
        <authorList>
            <person name="Goeker M."/>
        </authorList>
    </citation>
    <scope>NUCLEOTIDE SEQUENCE [LARGE SCALE GENOMIC DNA]</scope>
    <source>
        <strain evidence="2 3">DSM 17498</strain>
    </source>
</reference>
<evidence type="ECO:0000256" key="1">
    <source>
        <dbReference type="SAM" id="MobiDB-lite"/>
    </source>
</evidence>